<dbReference type="SUPFAM" id="SSF103473">
    <property type="entry name" value="MFS general substrate transporter"/>
    <property type="match status" value="1"/>
</dbReference>
<keyword evidence="3 5" id="KW-1133">Transmembrane helix</keyword>
<evidence type="ECO:0000256" key="3">
    <source>
        <dbReference type="ARBA" id="ARBA00022989"/>
    </source>
</evidence>
<evidence type="ECO:0000313" key="6">
    <source>
        <dbReference type="EMBL" id="CDW85166.1"/>
    </source>
</evidence>
<dbReference type="InParanoid" id="A0A078AT32"/>
<feature type="transmembrane region" description="Helical" evidence="5">
    <location>
        <begin position="109"/>
        <end position="132"/>
    </location>
</feature>
<proteinExistence type="predicted"/>
<gene>
    <name evidence="6" type="primary">Contig539.g591</name>
    <name evidence="6" type="ORF">STYLEM_14238</name>
</gene>
<feature type="transmembrane region" description="Helical" evidence="5">
    <location>
        <begin position="283"/>
        <end position="301"/>
    </location>
</feature>
<feature type="transmembrane region" description="Helical" evidence="5">
    <location>
        <begin position="138"/>
        <end position="159"/>
    </location>
</feature>
<reference evidence="6 7" key="1">
    <citation type="submission" date="2014-06" db="EMBL/GenBank/DDBJ databases">
        <authorList>
            <person name="Swart Estienne"/>
        </authorList>
    </citation>
    <scope>NUCLEOTIDE SEQUENCE [LARGE SCALE GENOMIC DNA]</scope>
    <source>
        <strain evidence="6 7">130c</strain>
    </source>
</reference>
<evidence type="ECO:0000256" key="4">
    <source>
        <dbReference type="ARBA" id="ARBA00023136"/>
    </source>
</evidence>
<dbReference type="InterPro" id="IPR036259">
    <property type="entry name" value="MFS_trans_sf"/>
</dbReference>
<keyword evidence="2 5" id="KW-0812">Transmembrane</keyword>
<feature type="transmembrane region" description="Helical" evidence="5">
    <location>
        <begin position="313"/>
        <end position="331"/>
    </location>
</feature>
<dbReference type="OrthoDB" id="3936150at2759"/>
<keyword evidence="7" id="KW-1185">Reference proteome</keyword>
<evidence type="ECO:0000313" key="7">
    <source>
        <dbReference type="Proteomes" id="UP000039865"/>
    </source>
</evidence>
<dbReference type="EMBL" id="CCKQ01013499">
    <property type="protein sequence ID" value="CDW85166.1"/>
    <property type="molecule type" value="Genomic_DNA"/>
</dbReference>
<keyword evidence="4 5" id="KW-0472">Membrane</keyword>
<organism evidence="6 7">
    <name type="scientific">Stylonychia lemnae</name>
    <name type="common">Ciliate</name>
    <dbReference type="NCBI Taxonomy" id="5949"/>
    <lineage>
        <taxon>Eukaryota</taxon>
        <taxon>Sar</taxon>
        <taxon>Alveolata</taxon>
        <taxon>Ciliophora</taxon>
        <taxon>Intramacronucleata</taxon>
        <taxon>Spirotrichea</taxon>
        <taxon>Stichotrichia</taxon>
        <taxon>Sporadotrichida</taxon>
        <taxon>Oxytrichidae</taxon>
        <taxon>Stylonychinae</taxon>
        <taxon>Stylonychia</taxon>
    </lineage>
</organism>
<feature type="transmembrane region" description="Helical" evidence="5">
    <location>
        <begin position="252"/>
        <end position="271"/>
    </location>
</feature>
<protein>
    <submittedName>
        <fullName evidence="6">Uncharacterized protein</fullName>
    </submittedName>
</protein>
<feature type="transmembrane region" description="Helical" evidence="5">
    <location>
        <begin position="396"/>
        <end position="416"/>
    </location>
</feature>
<accession>A0A078AT32</accession>
<dbReference type="GO" id="GO:0016020">
    <property type="term" value="C:membrane"/>
    <property type="evidence" value="ECO:0007669"/>
    <property type="project" value="UniProtKB-SubCell"/>
</dbReference>
<evidence type="ECO:0000256" key="5">
    <source>
        <dbReference type="SAM" id="Phobius"/>
    </source>
</evidence>
<evidence type="ECO:0000256" key="2">
    <source>
        <dbReference type="ARBA" id="ARBA00022692"/>
    </source>
</evidence>
<comment type="subcellular location">
    <subcellularLocation>
        <location evidence="1">Membrane</location>
        <topology evidence="1">Multi-pass membrane protein</topology>
    </subcellularLocation>
</comment>
<sequence>MLYNSCGYLFYALAYLELYPVYICPADIPKCDHTDKCRDPSIQVDWNNDKSLHNWVDKLDLTCVEPYKVGLIGSMFFAGWIQYLDRLTSVAKEGTSYVYLLEMIPQKSVTAISTIALFTDGATLIWISLYFKFITNEYLYLLIFGITITGISNFAMQFIPESPKFYYSIKQYDLARKSLRYIARFNEVQEYVDCNLKKLRIIVRIQLELSKINLRPCQIIKKKNAWELKNQEEDDGELDGSMKMLLKNKKHLTNLLILGFLWITASFDYYLINFQLKYIKGDIYANTVVSSVSEVVAYALTGAIFKFLGFRKSFVIAFVISIIGSVLYITLKNSAESLLPVMILAAKFGISASFSLVYLSVTLFPTQYASTCIGIWNLVARVGSILAPQVAEIEGILPMILFCIMAGIAAISSLFIRTSAKQNAQQ</sequence>
<dbReference type="AlphaFoldDB" id="A0A078AT32"/>
<dbReference type="Proteomes" id="UP000039865">
    <property type="component" value="Unassembled WGS sequence"/>
</dbReference>
<evidence type="ECO:0000256" key="1">
    <source>
        <dbReference type="ARBA" id="ARBA00004141"/>
    </source>
</evidence>
<feature type="transmembrane region" description="Helical" evidence="5">
    <location>
        <begin position="337"/>
        <end position="361"/>
    </location>
</feature>
<dbReference type="Gene3D" id="1.20.1250.20">
    <property type="entry name" value="MFS general substrate transporter like domains"/>
    <property type="match status" value="1"/>
</dbReference>
<name>A0A078AT32_STYLE</name>
<dbReference type="PANTHER" id="PTHR24064">
    <property type="entry name" value="SOLUTE CARRIER FAMILY 22 MEMBER"/>
    <property type="match status" value="1"/>
</dbReference>